<evidence type="ECO:0000256" key="4">
    <source>
        <dbReference type="ARBA" id="ARBA00022840"/>
    </source>
</evidence>
<dbReference type="CDD" id="cd03225">
    <property type="entry name" value="ABC_cobalt_CbiO_domain1"/>
    <property type="match status" value="1"/>
</dbReference>
<dbReference type="InterPro" id="IPR003439">
    <property type="entry name" value="ABC_transporter-like_ATP-bd"/>
</dbReference>
<dbReference type="PROSITE" id="PS50893">
    <property type="entry name" value="ABC_TRANSPORTER_2"/>
    <property type="match status" value="2"/>
</dbReference>
<dbReference type="InterPro" id="IPR050095">
    <property type="entry name" value="ECF_ABC_transporter_ATP-bd"/>
</dbReference>
<feature type="domain" description="ABC transporter" evidence="5">
    <location>
        <begin position="4"/>
        <end position="242"/>
    </location>
</feature>
<dbReference type="PROSITE" id="PS00211">
    <property type="entry name" value="ABC_TRANSPORTER_1"/>
    <property type="match status" value="2"/>
</dbReference>
<dbReference type="Proteomes" id="UP001431693">
    <property type="component" value="Unassembled WGS sequence"/>
</dbReference>
<organism evidence="6 7">
    <name type="scientific">Kribbibacterium absianum</name>
    <dbReference type="NCBI Taxonomy" id="3044210"/>
    <lineage>
        <taxon>Bacteria</taxon>
        <taxon>Bacillati</taxon>
        <taxon>Actinomycetota</taxon>
        <taxon>Coriobacteriia</taxon>
        <taxon>Coriobacteriales</taxon>
        <taxon>Kribbibacteriaceae</taxon>
        <taxon>Kribbibacterium</taxon>
    </lineage>
</organism>
<proteinExistence type="inferred from homology"/>
<dbReference type="PANTHER" id="PTHR43553">
    <property type="entry name" value="HEAVY METAL TRANSPORTER"/>
    <property type="match status" value="1"/>
</dbReference>
<dbReference type="InterPro" id="IPR003593">
    <property type="entry name" value="AAA+_ATPase"/>
</dbReference>
<evidence type="ECO:0000313" key="7">
    <source>
        <dbReference type="Proteomes" id="UP001431693"/>
    </source>
</evidence>
<gene>
    <name evidence="6" type="ORF">QJ043_08660</name>
</gene>
<keyword evidence="4 6" id="KW-0067">ATP-binding</keyword>
<keyword evidence="2" id="KW-0813">Transport</keyword>
<reference evidence="6" key="1">
    <citation type="submission" date="2023-05" db="EMBL/GenBank/DDBJ databases">
        <title>[olsenella] sp. nov., isolated from a pig farm feces dump.</title>
        <authorList>
            <person name="Chang Y.-H."/>
        </authorList>
    </citation>
    <scope>NUCLEOTIDE SEQUENCE</scope>
    <source>
        <strain evidence="6">YH-ols2217</strain>
    </source>
</reference>
<evidence type="ECO:0000259" key="5">
    <source>
        <dbReference type="PROSITE" id="PS50893"/>
    </source>
</evidence>
<dbReference type="SMART" id="SM00382">
    <property type="entry name" value="AAA"/>
    <property type="match status" value="2"/>
</dbReference>
<comment type="caution">
    <text evidence="6">The sequence shown here is derived from an EMBL/GenBank/DDBJ whole genome shotgun (WGS) entry which is preliminary data.</text>
</comment>
<comment type="similarity">
    <text evidence="1">Belongs to the ABC transporter superfamily.</text>
</comment>
<keyword evidence="3" id="KW-0547">Nucleotide-binding</keyword>
<dbReference type="InterPro" id="IPR015856">
    <property type="entry name" value="ABC_transpr_CbiO/EcfA_su"/>
</dbReference>
<dbReference type="Gene3D" id="3.40.50.300">
    <property type="entry name" value="P-loop containing nucleotide triphosphate hydrolases"/>
    <property type="match status" value="2"/>
</dbReference>
<sequence length="465" mass="49195">MAALTFRDVSFTYAGSTRPVVRHASFAVGQGAFALLCGPTGSGKSTLLRLAKPEVSPAGERDGSVLLGGRDVHELGVAESARAAGLVLQDPDASLVSSDVYHELAFCLENLGVEPEETRRRVAECAYFFGIDGWMGRDTATLSGGQAQLVALAAAMVAAPGLLLLDEPTALLDPVAEQRFLHGLFRLNRELGVTVVMATHRPGPAVDYATEALVVEEGQVRQVALGELPREQGAVPRPLRAPRDGLALGFSGAWVRYPAQGIAGGWRGRSPERPWVLRGLSLALSQGEVRAVVGGNGAGKSTLLKAAAGILRPERGRVTRPLGDRQCYMPQDPRELLREETVRAELGPDAEALAAEAGLSGTLDQNPLDLSGGQRQLLALAKVAGARPRVLFCDEPTRSLDQPGREVAARLVQGLAEQGTAVLLATHDLGFARDACHTVSMVFDGSVAATQPAEGFFSDAFFYRP</sequence>
<dbReference type="InterPro" id="IPR017871">
    <property type="entry name" value="ABC_transporter-like_CS"/>
</dbReference>
<dbReference type="SUPFAM" id="SSF52540">
    <property type="entry name" value="P-loop containing nucleoside triphosphate hydrolases"/>
    <property type="match status" value="2"/>
</dbReference>
<evidence type="ECO:0000256" key="1">
    <source>
        <dbReference type="ARBA" id="ARBA00005417"/>
    </source>
</evidence>
<evidence type="ECO:0000313" key="6">
    <source>
        <dbReference type="EMBL" id="MDJ1130143.1"/>
    </source>
</evidence>
<dbReference type="RefSeq" id="WP_283713306.1">
    <property type="nucleotide sequence ID" value="NZ_JASJEW010000003.1"/>
</dbReference>
<feature type="domain" description="ABC transporter" evidence="5">
    <location>
        <begin position="255"/>
        <end position="463"/>
    </location>
</feature>
<protein>
    <submittedName>
        <fullName evidence="6">ATP-binding cassette domain-containing protein</fullName>
    </submittedName>
</protein>
<dbReference type="Pfam" id="PF00005">
    <property type="entry name" value="ABC_tran"/>
    <property type="match status" value="2"/>
</dbReference>
<dbReference type="GO" id="GO:0005524">
    <property type="term" value="F:ATP binding"/>
    <property type="evidence" value="ECO:0007669"/>
    <property type="project" value="UniProtKB-KW"/>
</dbReference>
<evidence type="ECO:0000256" key="2">
    <source>
        <dbReference type="ARBA" id="ARBA00022448"/>
    </source>
</evidence>
<keyword evidence="7" id="KW-1185">Reference proteome</keyword>
<accession>A0ABT6ZM59</accession>
<evidence type="ECO:0000256" key="3">
    <source>
        <dbReference type="ARBA" id="ARBA00022741"/>
    </source>
</evidence>
<dbReference type="InterPro" id="IPR027417">
    <property type="entry name" value="P-loop_NTPase"/>
</dbReference>
<name>A0ABT6ZM59_9ACTN</name>
<dbReference type="EMBL" id="JASJEX010000004">
    <property type="protein sequence ID" value="MDJ1130143.1"/>
    <property type="molecule type" value="Genomic_DNA"/>
</dbReference>